<protein>
    <submittedName>
        <fullName evidence="1">Uncharacterized protein</fullName>
    </submittedName>
</protein>
<comment type="caution">
    <text evidence="1">The sequence shown here is derived from an EMBL/GenBank/DDBJ whole genome shotgun (WGS) entry which is preliminary data.</text>
</comment>
<evidence type="ECO:0000313" key="1">
    <source>
        <dbReference type="EMBL" id="GFD21898.1"/>
    </source>
</evidence>
<feature type="non-terminal residue" evidence="1">
    <location>
        <position position="1"/>
    </location>
</feature>
<accession>A0A699UKV2</accession>
<name>A0A699UKV2_TANCI</name>
<sequence>LRNGLALANGESLVLVGVSLESGLEKQVARHGRQRGQHPLVADAALLAQQRKQGPALAAVAIRIAVGRNRRNDKRNGWVLQAPGGRFWGGVAGVGRFFSAAQIPAARA</sequence>
<proteinExistence type="predicted"/>
<reference evidence="1" key="1">
    <citation type="journal article" date="2019" name="Sci. Rep.">
        <title>Draft genome of Tanacetum cinerariifolium, the natural source of mosquito coil.</title>
        <authorList>
            <person name="Yamashiro T."/>
            <person name="Shiraishi A."/>
            <person name="Satake H."/>
            <person name="Nakayama K."/>
        </authorList>
    </citation>
    <scope>NUCLEOTIDE SEQUENCE</scope>
</reference>
<dbReference type="AlphaFoldDB" id="A0A699UKV2"/>
<gene>
    <name evidence="1" type="ORF">Tci_893867</name>
</gene>
<organism evidence="1">
    <name type="scientific">Tanacetum cinerariifolium</name>
    <name type="common">Dalmatian daisy</name>
    <name type="synonym">Chrysanthemum cinerariifolium</name>
    <dbReference type="NCBI Taxonomy" id="118510"/>
    <lineage>
        <taxon>Eukaryota</taxon>
        <taxon>Viridiplantae</taxon>
        <taxon>Streptophyta</taxon>
        <taxon>Embryophyta</taxon>
        <taxon>Tracheophyta</taxon>
        <taxon>Spermatophyta</taxon>
        <taxon>Magnoliopsida</taxon>
        <taxon>eudicotyledons</taxon>
        <taxon>Gunneridae</taxon>
        <taxon>Pentapetalae</taxon>
        <taxon>asterids</taxon>
        <taxon>campanulids</taxon>
        <taxon>Asterales</taxon>
        <taxon>Asteraceae</taxon>
        <taxon>Asteroideae</taxon>
        <taxon>Anthemideae</taxon>
        <taxon>Anthemidinae</taxon>
        <taxon>Tanacetum</taxon>
    </lineage>
</organism>
<dbReference type="EMBL" id="BKCJ011333148">
    <property type="protein sequence ID" value="GFD21898.1"/>
    <property type="molecule type" value="Genomic_DNA"/>
</dbReference>